<evidence type="ECO:0000313" key="1">
    <source>
        <dbReference type="EMBL" id="RWS08010.1"/>
    </source>
</evidence>
<proteinExistence type="predicted"/>
<evidence type="ECO:0000313" key="2">
    <source>
        <dbReference type="Proteomes" id="UP000285301"/>
    </source>
</evidence>
<dbReference type="Pfam" id="PF13181">
    <property type="entry name" value="TPR_8"/>
    <property type="match status" value="1"/>
</dbReference>
<comment type="caution">
    <text evidence="1">The sequence shown here is derived from an EMBL/GenBank/DDBJ whole genome shotgun (WGS) entry which is preliminary data.</text>
</comment>
<protein>
    <submittedName>
        <fullName evidence="1">Tetratricopeptide repeat protein 1-like protein</fullName>
    </submittedName>
</protein>
<dbReference type="AlphaFoldDB" id="A0A443QYA1"/>
<dbReference type="SMART" id="SM00028">
    <property type="entry name" value="TPR"/>
    <property type="match status" value="3"/>
</dbReference>
<dbReference type="EMBL" id="NCKU01003184">
    <property type="protein sequence ID" value="RWS08010.1"/>
    <property type="molecule type" value="Genomic_DNA"/>
</dbReference>
<dbReference type="PANTHER" id="PTHR46014">
    <property type="entry name" value="TETRATRICOPEPTIDE REPEAT PROTEIN 1"/>
    <property type="match status" value="1"/>
</dbReference>
<sequence>MTSQTEGLQALLTQFDEQIKEKTVEEVTSVSIDPGVDVETTTSYLKTVESSEQCEKKPEDKQCELSSDEEYSLHLERDLSDEQIDERREEAIRFKADGNAYFKNKEFTKGEQMYNTALRICPRCVEKRSILYNNRGAARYHLDSEECKRKAIANCEKSIKLNANYVKTYLRGAMIYREMGKDRLDEASADYKKVIELDKNNKEASIAV</sequence>
<organism evidence="1 2">
    <name type="scientific">Dinothrombium tinctorium</name>
    <dbReference type="NCBI Taxonomy" id="1965070"/>
    <lineage>
        <taxon>Eukaryota</taxon>
        <taxon>Metazoa</taxon>
        <taxon>Ecdysozoa</taxon>
        <taxon>Arthropoda</taxon>
        <taxon>Chelicerata</taxon>
        <taxon>Arachnida</taxon>
        <taxon>Acari</taxon>
        <taxon>Acariformes</taxon>
        <taxon>Trombidiformes</taxon>
        <taxon>Prostigmata</taxon>
        <taxon>Anystina</taxon>
        <taxon>Parasitengona</taxon>
        <taxon>Trombidioidea</taxon>
        <taxon>Trombidiidae</taxon>
        <taxon>Dinothrombium</taxon>
    </lineage>
</organism>
<dbReference type="Proteomes" id="UP000285301">
    <property type="component" value="Unassembled WGS sequence"/>
</dbReference>
<name>A0A443QYA1_9ACAR</name>
<dbReference type="InterPro" id="IPR052769">
    <property type="entry name" value="TPR_domain_protein"/>
</dbReference>
<dbReference type="OrthoDB" id="420195at2759"/>
<dbReference type="InterPro" id="IPR019734">
    <property type="entry name" value="TPR_rpt"/>
</dbReference>
<dbReference type="PANTHER" id="PTHR46014:SF1">
    <property type="entry name" value="TETRATRICOPEPTIDE REPEAT PROTEIN 1"/>
    <property type="match status" value="1"/>
</dbReference>
<dbReference type="InterPro" id="IPR011990">
    <property type="entry name" value="TPR-like_helical_dom_sf"/>
</dbReference>
<gene>
    <name evidence="1" type="ORF">B4U79_00704</name>
</gene>
<keyword evidence="2" id="KW-1185">Reference proteome</keyword>
<dbReference type="SUPFAM" id="SSF48452">
    <property type="entry name" value="TPR-like"/>
    <property type="match status" value="1"/>
</dbReference>
<dbReference type="Gene3D" id="1.25.40.10">
    <property type="entry name" value="Tetratricopeptide repeat domain"/>
    <property type="match status" value="1"/>
</dbReference>
<dbReference type="STRING" id="1965070.A0A443QYA1"/>
<accession>A0A443QYA1</accession>
<reference evidence="1 2" key="1">
    <citation type="journal article" date="2018" name="Gigascience">
        <title>Genomes of trombidid mites reveal novel predicted allergens and laterally-transferred genes associated with secondary metabolism.</title>
        <authorList>
            <person name="Dong X."/>
            <person name="Chaisiri K."/>
            <person name="Xia D."/>
            <person name="Armstrong S.D."/>
            <person name="Fang Y."/>
            <person name="Donnelly M.J."/>
            <person name="Kadowaki T."/>
            <person name="McGarry J.W."/>
            <person name="Darby A.C."/>
            <person name="Makepeace B.L."/>
        </authorList>
    </citation>
    <scope>NUCLEOTIDE SEQUENCE [LARGE SCALE GENOMIC DNA]</scope>
    <source>
        <strain evidence="1">UoL-WK</strain>
    </source>
</reference>